<evidence type="ECO:0000256" key="2">
    <source>
        <dbReference type="PROSITE-ProRule" id="PRU00169"/>
    </source>
</evidence>
<organism evidence="4 5">
    <name type="scientific">Granulicella rosea</name>
    <dbReference type="NCBI Taxonomy" id="474952"/>
    <lineage>
        <taxon>Bacteria</taxon>
        <taxon>Pseudomonadati</taxon>
        <taxon>Acidobacteriota</taxon>
        <taxon>Terriglobia</taxon>
        <taxon>Terriglobales</taxon>
        <taxon>Acidobacteriaceae</taxon>
        <taxon>Granulicella</taxon>
    </lineage>
</organism>
<keyword evidence="5" id="KW-1185">Reference proteome</keyword>
<dbReference type="InterPro" id="IPR011006">
    <property type="entry name" value="CheY-like_superfamily"/>
</dbReference>
<evidence type="ECO:0000256" key="1">
    <source>
        <dbReference type="ARBA" id="ARBA00022553"/>
    </source>
</evidence>
<evidence type="ECO:0000259" key="3">
    <source>
        <dbReference type="PROSITE" id="PS50110"/>
    </source>
</evidence>
<dbReference type="SMART" id="SM00448">
    <property type="entry name" value="REC"/>
    <property type="match status" value="1"/>
</dbReference>
<feature type="modified residue" description="4-aspartylphosphate" evidence="2">
    <location>
        <position position="53"/>
    </location>
</feature>
<dbReference type="InterPro" id="IPR050595">
    <property type="entry name" value="Bact_response_regulator"/>
</dbReference>
<evidence type="ECO:0000313" key="4">
    <source>
        <dbReference type="EMBL" id="SNT31101.1"/>
    </source>
</evidence>
<proteinExistence type="predicted"/>
<dbReference type="Pfam" id="PF00072">
    <property type="entry name" value="Response_reg"/>
    <property type="match status" value="1"/>
</dbReference>
<dbReference type="Proteomes" id="UP000198356">
    <property type="component" value="Unassembled WGS sequence"/>
</dbReference>
<dbReference type="RefSeq" id="WP_089409730.1">
    <property type="nucleotide sequence ID" value="NZ_FZOU01000007.1"/>
</dbReference>
<dbReference type="InterPro" id="IPR001789">
    <property type="entry name" value="Sig_transdc_resp-reg_receiver"/>
</dbReference>
<feature type="domain" description="Response regulatory" evidence="3">
    <location>
        <begin position="4"/>
        <end position="117"/>
    </location>
</feature>
<dbReference type="OrthoDB" id="9808843at2"/>
<dbReference type="SUPFAM" id="SSF52172">
    <property type="entry name" value="CheY-like"/>
    <property type="match status" value="1"/>
</dbReference>
<keyword evidence="1 2" id="KW-0597">Phosphoprotein</keyword>
<dbReference type="Gene3D" id="3.40.50.2300">
    <property type="match status" value="1"/>
</dbReference>
<dbReference type="GO" id="GO:0000160">
    <property type="term" value="P:phosphorelay signal transduction system"/>
    <property type="evidence" value="ECO:0007669"/>
    <property type="project" value="InterPro"/>
</dbReference>
<dbReference type="AlphaFoldDB" id="A0A239LKW7"/>
<dbReference type="EMBL" id="FZOU01000007">
    <property type="protein sequence ID" value="SNT31101.1"/>
    <property type="molecule type" value="Genomic_DNA"/>
</dbReference>
<dbReference type="PANTHER" id="PTHR44591">
    <property type="entry name" value="STRESS RESPONSE REGULATOR PROTEIN 1"/>
    <property type="match status" value="1"/>
</dbReference>
<dbReference type="PANTHER" id="PTHR44591:SF3">
    <property type="entry name" value="RESPONSE REGULATORY DOMAIN-CONTAINING PROTEIN"/>
    <property type="match status" value="1"/>
</dbReference>
<evidence type="ECO:0000313" key="5">
    <source>
        <dbReference type="Proteomes" id="UP000198356"/>
    </source>
</evidence>
<name>A0A239LKW7_9BACT</name>
<protein>
    <submittedName>
        <fullName evidence="4">Response regulator receiver domain-containing protein</fullName>
    </submittedName>
</protein>
<sequence>MKRKILLVDDEVAVLLTLKAVLEISGFDVDTAASAREGRSKIKTREYQMVITDMRMESDVAGRDVILAARTAPYHPAVALLTAFPVGDEDWAEMGADKMLLKPMQTRALLADIEKLMVSHAAKLQKLATAASAPVTAAPVKAVAARKAVSKKVAPAKKVVPAKKTAAKKAVAKKVAKKAAKKKV</sequence>
<reference evidence="4 5" key="1">
    <citation type="submission" date="2017-06" db="EMBL/GenBank/DDBJ databases">
        <authorList>
            <person name="Kim H.J."/>
            <person name="Triplett B.A."/>
        </authorList>
    </citation>
    <scope>NUCLEOTIDE SEQUENCE [LARGE SCALE GENOMIC DNA]</scope>
    <source>
        <strain evidence="4 5">DSM 18704</strain>
    </source>
</reference>
<dbReference type="PROSITE" id="PS50110">
    <property type="entry name" value="RESPONSE_REGULATORY"/>
    <property type="match status" value="1"/>
</dbReference>
<accession>A0A239LKW7</accession>
<dbReference type="CDD" id="cd00156">
    <property type="entry name" value="REC"/>
    <property type="match status" value="1"/>
</dbReference>
<gene>
    <name evidence="4" type="ORF">SAMN05421770_107107</name>
</gene>